<dbReference type="InterPro" id="IPR000531">
    <property type="entry name" value="Beta-barrel_TonB"/>
</dbReference>
<evidence type="ECO:0000259" key="14">
    <source>
        <dbReference type="Pfam" id="PF07715"/>
    </source>
</evidence>
<dbReference type="InterPro" id="IPR036942">
    <property type="entry name" value="Beta-barrel_TonB_sf"/>
</dbReference>
<comment type="similarity">
    <text evidence="2">Belongs to the TonB-dependent receptor family. Hemoglobin/haptoglobin binding protein subfamily.</text>
</comment>
<dbReference type="EMBL" id="CP022684">
    <property type="protein sequence ID" value="AUM12370.1"/>
    <property type="molecule type" value="Genomic_DNA"/>
</dbReference>
<evidence type="ECO:0000256" key="1">
    <source>
        <dbReference type="ARBA" id="ARBA00004571"/>
    </source>
</evidence>
<dbReference type="OrthoDB" id="9764669at2"/>
<reference evidence="16" key="1">
    <citation type="submission" date="2017-08" db="EMBL/GenBank/DDBJ databases">
        <title>Direct submision.</title>
        <authorList>
            <person name="Kim S.-J."/>
            <person name="Rhee S.-K."/>
        </authorList>
    </citation>
    <scope>NUCLEOTIDE SEQUENCE [LARGE SCALE GENOMIC DNA]</scope>
    <source>
        <strain evidence="16">GI5</strain>
    </source>
</reference>
<evidence type="ECO:0000256" key="7">
    <source>
        <dbReference type="ARBA" id="ARBA00023077"/>
    </source>
</evidence>
<dbReference type="Proteomes" id="UP000235116">
    <property type="component" value="Chromosome"/>
</dbReference>
<comment type="subcellular location">
    <subcellularLocation>
        <location evidence="1 11">Cell outer membrane</location>
        <topology evidence="1 11">Multi-pass membrane protein</topology>
    </subcellularLocation>
</comment>
<protein>
    <recommendedName>
        <fullName evidence="17">TonB-dependent receptor</fullName>
    </recommendedName>
</protein>
<dbReference type="GO" id="GO:0009279">
    <property type="term" value="C:cell outer membrane"/>
    <property type="evidence" value="ECO:0007669"/>
    <property type="project" value="UniProtKB-SubCell"/>
</dbReference>
<evidence type="ECO:0000259" key="13">
    <source>
        <dbReference type="Pfam" id="PF00593"/>
    </source>
</evidence>
<keyword evidence="5 11" id="KW-0812">Transmembrane</keyword>
<keyword evidence="9" id="KW-0675">Receptor</keyword>
<evidence type="ECO:0000313" key="15">
    <source>
        <dbReference type="EMBL" id="AUM12370.1"/>
    </source>
</evidence>
<dbReference type="Gene3D" id="2.40.170.20">
    <property type="entry name" value="TonB-dependent receptor, beta-barrel domain"/>
    <property type="match status" value="1"/>
</dbReference>
<dbReference type="PANTHER" id="PTHR30069:SF29">
    <property type="entry name" value="HEMOGLOBIN AND HEMOGLOBIN-HAPTOGLOBIN-BINDING PROTEIN 1-RELATED"/>
    <property type="match status" value="1"/>
</dbReference>
<keyword evidence="7 12" id="KW-0798">TonB box</keyword>
<feature type="domain" description="TonB-dependent receptor plug" evidence="14">
    <location>
        <begin position="55"/>
        <end position="167"/>
    </location>
</feature>
<keyword evidence="3 11" id="KW-0813">Transport</keyword>
<dbReference type="AlphaFoldDB" id="A0A2K9LJF4"/>
<evidence type="ECO:0000313" key="16">
    <source>
        <dbReference type="Proteomes" id="UP000235116"/>
    </source>
</evidence>
<evidence type="ECO:0000256" key="8">
    <source>
        <dbReference type="ARBA" id="ARBA00023136"/>
    </source>
</evidence>
<dbReference type="InterPro" id="IPR012910">
    <property type="entry name" value="Plug_dom"/>
</dbReference>
<dbReference type="Gene3D" id="2.170.130.10">
    <property type="entry name" value="TonB-dependent receptor, plug domain"/>
    <property type="match status" value="1"/>
</dbReference>
<keyword evidence="16" id="KW-1185">Reference proteome</keyword>
<evidence type="ECO:0000256" key="5">
    <source>
        <dbReference type="ARBA" id="ARBA00022692"/>
    </source>
</evidence>
<dbReference type="RefSeq" id="WP_101893707.1">
    <property type="nucleotide sequence ID" value="NZ_CP022684.1"/>
</dbReference>
<evidence type="ECO:0000256" key="6">
    <source>
        <dbReference type="ARBA" id="ARBA00022729"/>
    </source>
</evidence>
<keyword evidence="6" id="KW-0732">Signal</keyword>
<keyword evidence="10 11" id="KW-0998">Cell outer membrane</keyword>
<dbReference type="GO" id="GO:0044718">
    <property type="term" value="P:siderophore transmembrane transport"/>
    <property type="evidence" value="ECO:0007669"/>
    <property type="project" value="TreeGrafter"/>
</dbReference>
<evidence type="ECO:0000256" key="11">
    <source>
        <dbReference type="PROSITE-ProRule" id="PRU01360"/>
    </source>
</evidence>
<evidence type="ECO:0008006" key="17">
    <source>
        <dbReference type="Google" id="ProtNLM"/>
    </source>
</evidence>
<dbReference type="PANTHER" id="PTHR30069">
    <property type="entry name" value="TONB-DEPENDENT OUTER MEMBRANE RECEPTOR"/>
    <property type="match status" value="1"/>
</dbReference>
<dbReference type="SUPFAM" id="SSF56935">
    <property type="entry name" value="Porins"/>
    <property type="match status" value="1"/>
</dbReference>
<sequence>MGSLPTATTIITAVGLLLCCTAKAESRRFDDLVNLSLDELINIEITSSTRTSKTLKNVPSAATVFSQSELRSMGIDFLYELLNFVPGYQTSRDNDAGASYLYSSRGSDTGQQTSAILLLIDGIPRHEVRTSSASLLSSLMPIARIERIEVIRGPGSALYGSNAFLGVINIITVDSNNELALQVGQPDRQQLQAQISNNAGFWHFDAFLSGYQDKGQEYLLDDRLGDDLKTTQDPQAVSNFAFRLGYKDTQLSAEHINFESKDYYSVSAISNDVNEMRHYFNQITAKQAFELGNVHSLVQLSYSEENRNSQSQATNPGALAAISNPSSNAPLVGDVLFEADTTLAQWLNDWEITANTNMQFGLEWAKDDLRTARVLANYDTSMLSNRQYPVDYSPEGDIYNEVIETEDRVTKSAYSQLQHQWDSKTDLVLGIRYDNYSGFDDHISPRFALVRKLTENSSIKLLLAEAYRTPSFLQTFVKENLTVVRNPDLKAETIRTSELIWVTQKNQSTFTAGVFYNVIENRIDTATFSDGKRANINEDEEYSGGIELEAILPIGYRWSLRSNYTHFLKLPDASYRESERLASFILNYSHDSVTVNLGGYYNSERSMPPDEHGDRIDAVYALNGKIGFQVDRHTTINLQVKNILDDTVSSSPQSESIKTAIPYRGREVSIGFNYAF</sequence>
<evidence type="ECO:0000256" key="3">
    <source>
        <dbReference type="ARBA" id="ARBA00022448"/>
    </source>
</evidence>
<keyword evidence="4 11" id="KW-1134">Transmembrane beta strand</keyword>
<dbReference type="KEGG" id="kak:Kalk_08045"/>
<evidence type="ECO:0000256" key="9">
    <source>
        <dbReference type="ARBA" id="ARBA00023170"/>
    </source>
</evidence>
<dbReference type="Pfam" id="PF00593">
    <property type="entry name" value="TonB_dep_Rec_b-barrel"/>
    <property type="match status" value="1"/>
</dbReference>
<evidence type="ECO:0000256" key="10">
    <source>
        <dbReference type="ARBA" id="ARBA00023237"/>
    </source>
</evidence>
<proteinExistence type="inferred from homology"/>
<accession>A0A2K9LJF4</accession>
<dbReference type="InterPro" id="IPR037066">
    <property type="entry name" value="Plug_dom_sf"/>
</dbReference>
<dbReference type="GO" id="GO:0015344">
    <property type="term" value="F:siderophore uptake transmembrane transporter activity"/>
    <property type="evidence" value="ECO:0007669"/>
    <property type="project" value="TreeGrafter"/>
</dbReference>
<dbReference type="Pfam" id="PF07715">
    <property type="entry name" value="Plug"/>
    <property type="match status" value="1"/>
</dbReference>
<evidence type="ECO:0000256" key="2">
    <source>
        <dbReference type="ARBA" id="ARBA00008143"/>
    </source>
</evidence>
<evidence type="ECO:0000256" key="4">
    <source>
        <dbReference type="ARBA" id="ARBA00022452"/>
    </source>
</evidence>
<keyword evidence="8 11" id="KW-0472">Membrane</keyword>
<organism evidence="15 16">
    <name type="scientific">Ketobacter alkanivorans</name>
    <dbReference type="NCBI Taxonomy" id="1917421"/>
    <lineage>
        <taxon>Bacteria</taxon>
        <taxon>Pseudomonadati</taxon>
        <taxon>Pseudomonadota</taxon>
        <taxon>Gammaproteobacteria</taxon>
        <taxon>Pseudomonadales</taxon>
        <taxon>Ketobacteraceae</taxon>
        <taxon>Ketobacter</taxon>
    </lineage>
</organism>
<feature type="domain" description="TonB-dependent receptor-like beta-barrel" evidence="13">
    <location>
        <begin position="211"/>
        <end position="643"/>
    </location>
</feature>
<name>A0A2K9LJF4_9GAMM</name>
<gene>
    <name evidence="15" type="ORF">Kalk_08045</name>
</gene>
<dbReference type="PROSITE" id="PS52016">
    <property type="entry name" value="TONB_DEPENDENT_REC_3"/>
    <property type="match status" value="1"/>
</dbReference>
<evidence type="ECO:0000256" key="12">
    <source>
        <dbReference type="RuleBase" id="RU003357"/>
    </source>
</evidence>
<dbReference type="InterPro" id="IPR039426">
    <property type="entry name" value="TonB-dep_rcpt-like"/>
</dbReference>